<organism evidence="1 2">
    <name type="scientific">Lupinus luteus</name>
    <name type="common">European yellow lupine</name>
    <dbReference type="NCBI Taxonomy" id="3873"/>
    <lineage>
        <taxon>Eukaryota</taxon>
        <taxon>Viridiplantae</taxon>
        <taxon>Streptophyta</taxon>
        <taxon>Embryophyta</taxon>
        <taxon>Tracheophyta</taxon>
        <taxon>Spermatophyta</taxon>
        <taxon>Magnoliopsida</taxon>
        <taxon>eudicotyledons</taxon>
        <taxon>Gunneridae</taxon>
        <taxon>Pentapetalae</taxon>
        <taxon>rosids</taxon>
        <taxon>fabids</taxon>
        <taxon>Fabales</taxon>
        <taxon>Fabaceae</taxon>
        <taxon>Papilionoideae</taxon>
        <taxon>50 kb inversion clade</taxon>
        <taxon>genistoids sensu lato</taxon>
        <taxon>core genistoids</taxon>
        <taxon>Genisteae</taxon>
        <taxon>Lupinus</taxon>
    </lineage>
</organism>
<name>A0AAV1XNZ4_LUPLU</name>
<dbReference type="AlphaFoldDB" id="A0AAV1XNZ4"/>
<evidence type="ECO:0000313" key="2">
    <source>
        <dbReference type="Proteomes" id="UP001497480"/>
    </source>
</evidence>
<evidence type="ECO:0000313" key="1">
    <source>
        <dbReference type="EMBL" id="CAL0323374.1"/>
    </source>
</evidence>
<accession>A0AAV1XNZ4</accession>
<reference evidence="1 2" key="1">
    <citation type="submission" date="2024-03" db="EMBL/GenBank/DDBJ databases">
        <authorList>
            <person name="Martinez-Hernandez J."/>
        </authorList>
    </citation>
    <scope>NUCLEOTIDE SEQUENCE [LARGE SCALE GENOMIC DNA]</scope>
</reference>
<gene>
    <name evidence="1" type="ORF">LLUT_LOCUS24434</name>
</gene>
<keyword evidence="2" id="KW-1185">Reference proteome</keyword>
<dbReference type="Proteomes" id="UP001497480">
    <property type="component" value="Unassembled WGS sequence"/>
</dbReference>
<comment type="caution">
    <text evidence="1">The sequence shown here is derived from an EMBL/GenBank/DDBJ whole genome shotgun (WGS) entry which is preliminary data.</text>
</comment>
<protein>
    <submittedName>
        <fullName evidence="1">Uncharacterized protein</fullName>
    </submittedName>
</protein>
<dbReference type="EMBL" id="CAXHTB010000017">
    <property type="protein sequence ID" value="CAL0323374.1"/>
    <property type="molecule type" value="Genomic_DNA"/>
</dbReference>
<proteinExistence type="predicted"/>
<sequence length="66" mass="7554">MNALNDEEFFQVGQDAYVNDVVGASQEDIENPNLDHLDILNYVNDGDEDATEEDDYYDYGLNNLFD</sequence>